<protein>
    <recommendedName>
        <fullName evidence="4">DUF2946 domain-containing protein</fullName>
    </recommendedName>
</protein>
<proteinExistence type="predicted"/>
<dbReference type="InterPro" id="IPR021333">
    <property type="entry name" value="DUF2946"/>
</dbReference>
<evidence type="ECO:0000313" key="2">
    <source>
        <dbReference type="EMBL" id="MBP2170859.1"/>
    </source>
</evidence>
<comment type="caution">
    <text evidence="2">The sequence shown here is derived from an EMBL/GenBank/DDBJ whole genome shotgun (WGS) entry which is preliminary data.</text>
</comment>
<keyword evidence="3" id="KW-1185">Reference proteome</keyword>
<accession>A0ABS4PDZ6</accession>
<gene>
    <name evidence="2" type="ORF">J2125_004051</name>
</gene>
<keyword evidence="1" id="KW-0812">Transmembrane</keyword>
<sequence length="144" mass="16011">MVTLFRLSQRRIPALIAILAILLLFIAPEISKTLEYRRMPDMAMGGMTMDHTPMLTTPPSAHHGSTADTTPVVSSDNSLADYFACGYCQLLVHFPLLLWVFVALIWLILLISPPPPWHKITFYPLSLFPGVAQPRAPPAFSPQV</sequence>
<organism evidence="2 3">
    <name type="scientific">Winslowiella toletana</name>
    <dbReference type="NCBI Taxonomy" id="92490"/>
    <lineage>
        <taxon>Bacteria</taxon>
        <taxon>Pseudomonadati</taxon>
        <taxon>Pseudomonadota</taxon>
        <taxon>Gammaproteobacteria</taxon>
        <taxon>Enterobacterales</taxon>
        <taxon>Erwiniaceae</taxon>
        <taxon>Winslowiella</taxon>
    </lineage>
</organism>
<evidence type="ECO:0000313" key="3">
    <source>
        <dbReference type="Proteomes" id="UP001195624"/>
    </source>
</evidence>
<dbReference type="RefSeq" id="WP_017801779.1">
    <property type="nucleotide sequence ID" value="NZ_JAGGMQ010000001.1"/>
</dbReference>
<dbReference type="Pfam" id="PF11162">
    <property type="entry name" value="DUF2946"/>
    <property type="match status" value="1"/>
</dbReference>
<reference evidence="3" key="2">
    <citation type="submission" date="2023-07" db="EMBL/GenBank/DDBJ databases">
        <title>Genome mining of underrepresented organisms for secondary metabolites.</title>
        <authorList>
            <person name="D'Agostino P.M."/>
        </authorList>
    </citation>
    <scope>NUCLEOTIDE SEQUENCE [LARGE SCALE GENOMIC DNA]</scope>
    <source>
        <strain evidence="3">WS4403</strain>
    </source>
</reference>
<dbReference type="Proteomes" id="UP001195624">
    <property type="component" value="Unassembled WGS sequence"/>
</dbReference>
<dbReference type="EMBL" id="JAGGMQ010000001">
    <property type="protein sequence ID" value="MBP2170859.1"/>
    <property type="molecule type" value="Genomic_DNA"/>
</dbReference>
<keyword evidence="1" id="KW-1133">Transmembrane helix</keyword>
<reference evidence="2 3" key="1">
    <citation type="submission" date="2021-03" db="EMBL/GenBank/DDBJ databases">
        <authorList>
            <person name="D'Agostino P."/>
            <person name="Huntemann M."/>
            <person name="Clum A."/>
            <person name="Spunde A."/>
            <person name="Palaniappan K."/>
            <person name="Ritter S."/>
            <person name="Mikhailova N."/>
            <person name="Chen I.-M."/>
            <person name="Stamatis D."/>
            <person name="Reddy T."/>
            <person name="O'Malley R."/>
            <person name="Daum C."/>
            <person name="Shapiro N."/>
            <person name="Ivanova N."/>
            <person name="Kyrpides N."/>
            <person name="Woyke T."/>
        </authorList>
    </citation>
    <scope>NUCLEOTIDE SEQUENCE [LARGE SCALE GENOMIC DNA]</scope>
    <source>
        <strain evidence="2 3">WS4403</strain>
    </source>
</reference>
<evidence type="ECO:0008006" key="4">
    <source>
        <dbReference type="Google" id="ProtNLM"/>
    </source>
</evidence>
<feature type="transmembrane region" description="Helical" evidence="1">
    <location>
        <begin position="90"/>
        <end position="111"/>
    </location>
</feature>
<feature type="transmembrane region" description="Helical" evidence="1">
    <location>
        <begin position="12"/>
        <end position="30"/>
    </location>
</feature>
<keyword evidence="1" id="KW-0472">Membrane</keyword>
<name>A0ABS4PDZ6_9GAMM</name>
<evidence type="ECO:0000256" key="1">
    <source>
        <dbReference type="SAM" id="Phobius"/>
    </source>
</evidence>